<dbReference type="AlphaFoldDB" id="A0A0K2XZ44"/>
<dbReference type="Gene3D" id="3.40.50.300">
    <property type="entry name" value="P-loop containing nucleotide triphosphate hydrolases"/>
    <property type="match status" value="3"/>
</dbReference>
<dbReference type="PROSITE" id="PS00871">
    <property type="entry name" value="CLPAB_2"/>
    <property type="match status" value="1"/>
</dbReference>
<evidence type="ECO:0000256" key="9">
    <source>
        <dbReference type="RuleBase" id="RU004432"/>
    </source>
</evidence>
<dbReference type="GO" id="GO:0016887">
    <property type="term" value="F:ATP hydrolysis activity"/>
    <property type="evidence" value="ECO:0007669"/>
    <property type="project" value="InterPro"/>
</dbReference>
<evidence type="ECO:0000313" key="12">
    <source>
        <dbReference type="EMBL" id="CRF51933.1"/>
    </source>
</evidence>
<protein>
    <recommendedName>
        <fullName evidence="2">Chaperone protein ClpB</fullName>
    </recommendedName>
</protein>
<dbReference type="FunFam" id="3.40.50.300:FF:000120">
    <property type="entry name" value="ATP-dependent chaperone ClpB"/>
    <property type="match status" value="1"/>
</dbReference>
<keyword evidence="3 8" id="KW-0677">Repeat</keyword>
<dbReference type="EMBL" id="CDMG01000002">
    <property type="protein sequence ID" value="CRF51933.1"/>
    <property type="molecule type" value="Genomic_DNA"/>
</dbReference>
<reference evidence="13" key="1">
    <citation type="submission" date="2014-12" db="EMBL/GenBank/DDBJ databases">
        <authorList>
            <person name="Jaenicke S."/>
        </authorList>
    </citation>
    <scope>NUCLEOTIDE SEQUENCE [LARGE SCALE GENOMIC DNA]</scope>
</reference>
<dbReference type="InterPro" id="IPR003959">
    <property type="entry name" value="ATPase_AAA_core"/>
</dbReference>
<evidence type="ECO:0000259" key="11">
    <source>
        <dbReference type="PROSITE" id="PS51903"/>
    </source>
</evidence>
<comment type="subunit">
    <text evidence="7">Homohexamer. The oligomerization is ATP-dependent.</text>
</comment>
<keyword evidence="6 9" id="KW-0143">Chaperone</keyword>
<organism evidence="12 13">
    <name type="scientific">Helicobacter ailurogastricus</name>
    <dbReference type="NCBI Taxonomy" id="1578720"/>
    <lineage>
        <taxon>Bacteria</taxon>
        <taxon>Pseudomonadati</taxon>
        <taxon>Campylobacterota</taxon>
        <taxon>Epsilonproteobacteria</taxon>
        <taxon>Campylobacterales</taxon>
        <taxon>Helicobacteraceae</taxon>
        <taxon>Helicobacter</taxon>
    </lineage>
</organism>
<dbReference type="GO" id="GO:0005524">
    <property type="term" value="F:ATP binding"/>
    <property type="evidence" value="ECO:0007669"/>
    <property type="project" value="UniProtKB-KW"/>
</dbReference>
<dbReference type="SMART" id="SM01086">
    <property type="entry name" value="ClpB_D2-small"/>
    <property type="match status" value="1"/>
</dbReference>
<dbReference type="Gene3D" id="1.10.1780.10">
    <property type="entry name" value="Clp, N-terminal domain"/>
    <property type="match status" value="1"/>
</dbReference>
<evidence type="ECO:0000256" key="4">
    <source>
        <dbReference type="ARBA" id="ARBA00022741"/>
    </source>
</evidence>
<dbReference type="SMART" id="SM00382">
    <property type="entry name" value="AAA"/>
    <property type="match status" value="2"/>
</dbReference>
<dbReference type="InterPro" id="IPR003593">
    <property type="entry name" value="AAA+_ATPase"/>
</dbReference>
<dbReference type="CDD" id="cd19499">
    <property type="entry name" value="RecA-like_ClpB_Hsp104-like"/>
    <property type="match status" value="1"/>
</dbReference>
<dbReference type="Proteomes" id="UP000043437">
    <property type="component" value="Unassembled WGS sequence"/>
</dbReference>
<dbReference type="CDD" id="cd00009">
    <property type="entry name" value="AAA"/>
    <property type="match status" value="1"/>
</dbReference>
<evidence type="ECO:0000313" key="13">
    <source>
        <dbReference type="Proteomes" id="UP000043437"/>
    </source>
</evidence>
<dbReference type="SUPFAM" id="SSF81923">
    <property type="entry name" value="Double Clp-N motif"/>
    <property type="match status" value="1"/>
</dbReference>
<keyword evidence="5 9" id="KW-0067">ATP-binding</keyword>
<dbReference type="PRINTS" id="PR00300">
    <property type="entry name" value="CLPPROTEASEA"/>
</dbReference>
<evidence type="ECO:0000256" key="5">
    <source>
        <dbReference type="ARBA" id="ARBA00022840"/>
    </source>
</evidence>
<dbReference type="SUPFAM" id="SSF52540">
    <property type="entry name" value="P-loop containing nucleoside triphosphate hydrolases"/>
    <property type="match status" value="2"/>
</dbReference>
<dbReference type="Pfam" id="PF17871">
    <property type="entry name" value="AAA_lid_9"/>
    <property type="match status" value="1"/>
</dbReference>
<dbReference type="PROSITE" id="PS51903">
    <property type="entry name" value="CLP_R"/>
    <property type="match status" value="1"/>
</dbReference>
<dbReference type="PANTHER" id="PTHR11638">
    <property type="entry name" value="ATP-DEPENDENT CLP PROTEASE"/>
    <property type="match status" value="1"/>
</dbReference>
<dbReference type="GO" id="GO:0005737">
    <property type="term" value="C:cytoplasm"/>
    <property type="evidence" value="ECO:0007669"/>
    <property type="project" value="TreeGrafter"/>
</dbReference>
<evidence type="ECO:0000256" key="2">
    <source>
        <dbReference type="ARBA" id="ARBA00017574"/>
    </source>
</evidence>
<dbReference type="InterPro" id="IPR050130">
    <property type="entry name" value="ClpA_ClpB"/>
</dbReference>
<evidence type="ECO:0000256" key="6">
    <source>
        <dbReference type="ARBA" id="ARBA00023186"/>
    </source>
</evidence>
<comment type="similarity">
    <text evidence="1 9">Belongs to the ClpA/ClpB family.</text>
</comment>
<gene>
    <name evidence="12" type="ORF">HAL07_00590</name>
</gene>
<accession>A0A0K2XZ44</accession>
<dbReference type="Pfam" id="PF10431">
    <property type="entry name" value="ClpB_D2-small"/>
    <property type="match status" value="1"/>
</dbReference>
<evidence type="ECO:0000256" key="8">
    <source>
        <dbReference type="PROSITE-ProRule" id="PRU01251"/>
    </source>
</evidence>
<sequence length="893" mass="99540">MQKERIAMPANVFEKLTNHLKESLDQALSLALHAKNPEIEPIHLFWALLTNTHSLLSQALLKMGVEKSPLELEARSLVDKLPKSSSVSAQGLSLSKSLLDALHSGLGLALQKGDSYVAIDTFIQANQELFKNYFGKFVDVGELIKTFESLRKGAKIEQPNDDATLEALETYGIDLTAKALDNALDPVIGRDEEILRMMQILIRKSKNNPILLGEPGVGKTAVVEGLAQRIAKKEVPLSLQHKRVVVLDMGMLIAGAKYRGEFEERLKKVVEEVKKAGNVILFIDEIHTLVGAGAGEGSMDAANILKPALARGELHTIGATTLKEYRKYFEKDSALTRRFQPILLNEPSINETLQILRGIKETLEAHHNVSITDSALVASAKLSNRYIPDRFLPDKAIDLIDEAAAALKMQIESEPYALAHTKRLIQQLEVEKQALLMEENSANQERLKMVEKELQNALEERQRLEVQFSNEQKVFKDIAASKNTIESLKRESLLAKQQADFRKAAEIDHDKIPTLEKEVVALEQKLTQMQAQGSLLESAVTKEGIARVVSQWTQIPVQKMLQEEKEKILHIEQELSKSVVGQEDAIKAIARAIKRNKAGLSDPNKPIGSFLFLGPTGVGKTESAKTLAKFLFDSQKNLIRLDMSEYMEKHAVSRLVGAPPGYVGYEEGGQLTEAVRRSPYSVLLFDEIEKAHPEVFNILLQVLDEGRLTDNKGMVVDFKNTIIILTSNIASDKILEQQSAHAKKKAQQEALRANDIASGDILELGEAYDRQRVVQDALRAYFKPEFLNRLDDIVIFNPLEMASIVQIVDLLFAQIEEKLREKEINISLSSEAKEYIAKSGFDPIYGARPLKRALYEEVEDKLAAFLLETDTRHLAGKNLVFAVKNGAIVIKES</sequence>
<dbReference type="Pfam" id="PF00004">
    <property type="entry name" value="AAA"/>
    <property type="match status" value="1"/>
</dbReference>
<dbReference type="Pfam" id="PF02861">
    <property type="entry name" value="Clp_N"/>
    <property type="match status" value="1"/>
</dbReference>
<evidence type="ECO:0000256" key="1">
    <source>
        <dbReference type="ARBA" id="ARBA00008675"/>
    </source>
</evidence>
<dbReference type="PANTHER" id="PTHR11638:SF18">
    <property type="entry name" value="HEAT SHOCK PROTEIN 104"/>
    <property type="match status" value="1"/>
</dbReference>
<dbReference type="InterPro" id="IPR027417">
    <property type="entry name" value="P-loop_NTPase"/>
</dbReference>
<dbReference type="InterPro" id="IPR001270">
    <property type="entry name" value="ClpA/B"/>
</dbReference>
<dbReference type="FunFam" id="3.40.50.300:FF:000010">
    <property type="entry name" value="Chaperone clpB 1, putative"/>
    <property type="match status" value="1"/>
</dbReference>
<dbReference type="InterPro" id="IPR041546">
    <property type="entry name" value="ClpA/ClpB_AAA_lid"/>
</dbReference>
<dbReference type="InterPro" id="IPR004176">
    <property type="entry name" value="Clp_R_N"/>
</dbReference>
<feature type="domain" description="Clp R" evidence="11">
    <location>
        <begin position="13"/>
        <end position="153"/>
    </location>
</feature>
<evidence type="ECO:0000256" key="3">
    <source>
        <dbReference type="ARBA" id="ARBA00022737"/>
    </source>
</evidence>
<dbReference type="PROSITE" id="PS00870">
    <property type="entry name" value="CLPAB_1"/>
    <property type="match status" value="1"/>
</dbReference>
<feature type="coiled-coil region" evidence="10">
    <location>
        <begin position="418"/>
        <end position="474"/>
    </location>
</feature>
<dbReference type="Pfam" id="PF07724">
    <property type="entry name" value="AAA_2"/>
    <property type="match status" value="1"/>
</dbReference>
<proteinExistence type="inferred from homology"/>
<dbReference type="GO" id="GO:0034605">
    <property type="term" value="P:cellular response to heat"/>
    <property type="evidence" value="ECO:0007669"/>
    <property type="project" value="TreeGrafter"/>
</dbReference>
<keyword evidence="10" id="KW-0175">Coiled coil</keyword>
<dbReference type="FunFam" id="3.40.50.300:FF:000025">
    <property type="entry name" value="ATP-dependent Clp protease subunit"/>
    <property type="match status" value="1"/>
</dbReference>
<evidence type="ECO:0000256" key="7">
    <source>
        <dbReference type="ARBA" id="ARBA00026057"/>
    </source>
</evidence>
<dbReference type="InterPro" id="IPR028299">
    <property type="entry name" value="ClpA/B_CS2"/>
</dbReference>
<evidence type="ECO:0000256" key="10">
    <source>
        <dbReference type="SAM" id="Coils"/>
    </source>
</evidence>
<name>A0A0K2XZ44_9HELI</name>
<dbReference type="InterPro" id="IPR018368">
    <property type="entry name" value="ClpA/B_CS1"/>
</dbReference>
<keyword evidence="4 9" id="KW-0547">Nucleotide-binding</keyword>
<dbReference type="InterPro" id="IPR036628">
    <property type="entry name" value="Clp_N_dom_sf"/>
</dbReference>
<dbReference type="InterPro" id="IPR019489">
    <property type="entry name" value="Clp_ATPase_C"/>
</dbReference>
<dbReference type="Gene3D" id="1.10.8.60">
    <property type="match status" value="1"/>
</dbReference>